<evidence type="ECO:0000256" key="2">
    <source>
        <dbReference type="ARBA" id="ARBA00022723"/>
    </source>
</evidence>
<dbReference type="InterPro" id="IPR001138">
    <property type="entry name" value="Zn2Cys6_DnaBD"/>
</dbReference>
<feature type="compositionally biased region" description="Acidic residues" evidence="4">
    <location>
        <begin position="690"/>
        <end position="700"/>
    </location>
</feature>
<dbReference type="PANTHER" id="PTHR31001:SF57">
    <property type="entry name" value="ZN(II)2CYS6 TRANSCRIPTION FACTOR (EUROFUNG)"/>
    <property type="match status" value="1"/>
</dbReference>
<dbReference type="Pfam" id="PF04082">
    <property type="entry name" value="Fungal_trans"/>
    <property type="match status" value="1"/>
</dbReference>
<proteinExistence type="predicted"/>
<dbReference type="CDD" id="cd12148">
    <property type="entry name" value="fungal_TF_MHR"/>
    <property type="match status" value="1"/>
</dbReference>
<dbReference type="CDD" id="cd00067">
    <property type="entry name" value="GAL4"/>
    <property type="match status" value="1"/>
</dbReference>
<organism evidence="6 7">
    <name type="scientific">Phialemonium thermophilum</name>
    <dbReference type="NCBI Taxonomy" id="223376"/>
    <lineage>
        <taxon>Eukaryota</taxon>
        <taxon>Fungi</taxon>
        <taxon>Dikarya</taxon>
        <taxon>Ascomycota</taxon>
        <taxon>Pezizomycotina</taxon>
        <taxon>Sordariomycetes</taxon>
        <taxon>Sordariomycetidae</taxon>
        <taxon>Cephalothecales</taxon>
        <taxon>Cephalothecaceae</taxon>
        <taxon>Phialemonium</taxon>
    </lineage>
</organism>
<evidence type="ECO:0000256" key="4">
    <source>
        <dbReference type="SAM" id="MobiDB-lite"/>
    </source>
</evidence>
<name>A0ABR3WN04_9PEZI</name>
<comment type="subcellular location">
    <subcellularLocation>
        <location evidence="1">Nucleus</location>
    </subcellularLocation>
</comment>
<evidence type="ECO:0000313" key="7">
    <source>
        <dbReference type="Proteomes" id="UP001586593"/>
    </source>
</evidence>
<dbReference type="Gene3D" id="4.10.240.10">
    <property type="entry name" value="Zn(2)-C6 fungal-type DNA-binding domain"/>
    <property type="match status" value="1"/>
</dbReference>
<dbReference type="PROSITE" id="PS50048">
    <property type="entry name" value="ZN2_CY6_FUNGAL_2"/>
    <property type="match status" value="1"/>
</dbReference>
<keyword evidence="7" id="KW-1185">Reference proteome</keyword>
<feature type="region of interest" description="Disordered" evidence="4">
    <location>
        <begin position="645"/>
        <end position="664"/>
    </location>
</feature>
<feature type="region of interest" description="Disordered" evidence="4">
    <location>
        <begin position="507"/>
        <end position="532"/>
    </location>
</feature>
<feature type="compositionally biased region" description="Gly residues" evidence="4">
    <location>
        <begin position="651"/>
        <end position="664"/>
    </location>
</feature>
<reference evidence="6 7" key="1">
    <citation type="journal article" date="2024" name="Commun. Biol.">
        <title>Comparative genomic analysis of thermophilic fungi reveals convergent evolutionary adaptations and gene losses.</title>
        <authorList>
            <person name="Steindorff A.S."/>
            <person name="Aguilar-Pontes M.V."/>
            <person name="Robinson A.J."/>
            <person name="Andreopoulos B."/>
            <person name="LaButti K."/>
            <person name="Kuo A."/>
            <person name="Mondo S."/>
            <person name="Riley R."/>
            <person name="Otillar R."/>
            <person name="Haridas S."/>
            <person name="Lipzen A."/>
            <person name="Grimwood J."/>
            <person name="Schmutz J."/>
            <person name="Clum A."/>
            <person name="Reid I.D."/>
            <person name="Moisan M.C."/>
            <person name="Butler G."/>
            <person name="Nguyen T.T.M."/>
            <person name="Dewar K."/>
            <person name="Conant G."/>
            <person name="Drula E."/>
            <person name="Henrissat B."/>
            <person name="Hansel C."/>
            <person name="Singer S."/>
            <person name="Hutchinson M.I."/>
            <person name="de Vries R.P."/>
            <person name="Natvig D.O."/>
            <person name="Powell A.J."/>
            <person name="Tsang A."/>
            <person name="Grigoriev I.V."/>
        </authorList>
    </citation>
    <scope>NUCLEOTIDE SEQUENCE [LARGE SCALE GENOMIC DNA]</scope>
    <source>
        <strain evidence="6 7">ATCC 24622</strain>
    </source>
</reference>
<dbReference type="Proteomes" id="UP001586593">
    <property type="component" value="Unassembled WGS sequence"/>
</dbReference>
<dbReference type="EMBL" id="JAZHXJ010000314">
    <property type="protein sequence ID" value="KAL1864822.1"/>
    <property type="molecule type" value="Genomic_DNA"/>
</dbReference>
<protein>
    <recommendedName>
        <fullName evidence="5">Zn(2)-C6 fungal-type domain-containing protein</fullName>
    </recommendedName>
</protein>
<evidence type="ECO:0000256" key="3">
    <source>
        <dbReference type="ARBA" id="ARBA00023242"/>
    </source>
</evidence>
<feature type="region of interest" description="Disordered" evidence="4">
    <location>
        <begin position="676"/>
        <end position="711"/>
    </location>
</feature>
<feature type="compositionally biased region" description="Low complexity" evidence="4">
    <location>
        <begin position="519"/>
        <end position="530"/>
    </location>
</feature>
<dbReference type="InterPro" id="IPR036864">
    <property type="entry name" value="Zn2-C6_fun-type_DNA-bd_sf"/>
</dbReference>
<gene>
    <name evidence="6" type="ORF">VTK73DRAFT_5634</name>
</gene>
<accession>A0ABR3WN04</accession>
<evidence type="ECO:0000259" key="5">
    <source>
        <dbReference type="PROSITE" id="PS50048"/>
    </source>
</evidence>
<keyword evidence="2" id="KW-0479">Metal-binding</keyword>
<dbReference type="Pfam" id="PF00172">
    <property type="entry name" value="Zn_clus"/>
    <property type="match status" value="1"/>
</dbReference>
<keyword evidence="3" id="KW-0539">Nucleus</keyword>
<feature type="domain" description="Zn(2)-C6 fungal-type" evidence="5">
    <location>
        <begin position="22"/>
        <end position="51"/>
    </location>
</feature>
<sequence length="744" mass="81745">MNAPSGPHSLSTARRAKRLERSCLLCHRRKVRCDKRSPCSNCVRANILCCYPSADEPIRRPRKTTISDVAERLGRLERTLVAITAADSSPERASDRLIGRGRSDSPGVDGDDQSREDATSAAAELLVRTGASSRYVNELILSRILEEEDEIQSDLGAGADESDTEDSSRKSAPVEPLGLLGITFGDSPVPTTSRPLHPPKWQALQLWQVFLNNFESISKTLHVPTAQILVFQALDNPNDASGDANCLLFAVYFAAVTSLTGDEVEKLLDYDKRTALNAFKHGLEWSLVQSNFLEQPTVTSIQALMIFLTAMRVHNTGRSTWILAGMLIRAAQSIGLHRNGVHLNLTPFETEMRRRLWCRILCHDHRASEDYGISVSTPAFSARMTTPPLNVDDSQLYPDMTVMPESREGWTEMSFSLITLDLSLTHDRLQRCLAASLAAGTAPSEAARRELVEGMKARVEGSFLRHYNPVIPAQRAQTVISRVIMGKLDFSSQLQWLSVADGIEDSLSHAHPPRNGGDSNNPSQQPSTPSLHARRRLSRLKPSDQILSQACDLLEQAALICTDDLLRSYRWIFGAFPQYHTLLYVLWYLCTVPNPTGPAIERAWAAVSASLQTEFVGADFHASLPGSKWAVLEMLRKRALRRRREATAGAGANGSGGDGGGGRMRGVEECPRMTTGEMDVSEDSGTAVAEGEEEYEEEGDPSPNEALARGMGWSMGDSNAFDWDALAENVGFPGYDMTSFLEGT</sequence>
<dbReference type="PANTHER" id="PTHR31001">
    <property type="entry name" value="UNCHARACTERIZED TRANSCRIPTIONAL REGULATORY PROTEIN"/>
    <property type="match status" value="1"/>
</dbReference>
<comment type="caution">
    <text evidence="6">The sequence shown here is derived from an EMBL/GenBank/DDBJ whole genome shotgun (WGS) entry which is preliminary data.</text>
</comment>
<dbReference type="SMART" id="SM00066">
    <property type="entry name" value="GAL4"/>
    <property type="match status" value="1"/>
</dbReference>
<dbReference type="SUPFAM" id="SSF57701">
    <property type="entry name" value="Zn2/Cys6 DNA-binding domain"/>
    <property type="match status" value="1"/>
</dbReference>
<feature type="compositionally biased region" description="Basic and acidic residues" evidence="4">
    <location>
        <begin position="89"/>
        <end position="103"/>
    </location>
</feature>
<dbReference type="InterPro" id="IPR050613">
    <property type="entry name" value="Sec_Metabolite_Reg"/>
</dbReference>
<feature type="region of interest" description="Disordered" evidence="4">
    <location>
        <begin position="86"/>
        <end position="119"/>
    </location>
</feature>
<dbReference type="PROSITE" id="PS00463">
    <property type="entry name" value="ZN2_CY6_FUNGAL_1"/>
    <property type="match status" value="1"/>
</dbReference>
<evidence type="ECO:0000256" key="1">
    <source>
        <dbReference type="ARBA" id="ARBA00004123"/>
    </source>
</evidence>
<evidence type="ECO:0000313" key="6">
    <source>
        <dbReference type="EMBL" id="KAL1864822.1"/>
    </source>
</evidence>
<dbReference type="InterPro" id="IPR007219">
    <property type="entry name" value="XnlR_reg_dom"/>
</dbReference>
<dbReference type="SMART" id="SM00906">
    <property type="entry name" value="Fungal_trans"/>
    <property type="match status" value="1"/>
</dbReference>